<evidence type="ECO:0000313" key="2">
    <source>
        <dbReference type="Proteomes" id="UP001160148"/>
    </source>
</evidence>
<organism evidence="1 2">
    <name type="scientific">Macrosiphum euphorbiae</name>
    <name type="common">potato aphid</name>
    <dbReference type="NCBI Taxonomy" id="13131"/>
    <lineage>
        <taxon>Eukaryota</taxon>
        <taxon>Metazoa</taxon>
        <taxon>Ecdysozoa</taxon>
        <taxon>Arthropoda</taxon>
        <taxon>Hexapoda</taxon>
        <taxon>Insecta</taxon>
        <taxon>Pterygota</taxon>
        <taxon>Neoptera</taxon>
        <taxon>Paraneoptera</taxon>
        <taxon>Hemiptera</taxon>
        <taxon>Sternorrhyncha</taxon>
        <taxon>Aphidomorpha</taxon>
        <taxon>Aphidoidea</taxon>
        <taxon>Aphididae</taxon>
        <taxon>Macrosiphini</taxon>
        <taxon>Macrosiphum</taxon>
    </lineage>
</organism>
<dbReference type="PANTHER" id="PTHR45749">
    <property type="match status" value="1"/>
</dbReference>
<dbReference type="EMBL" id="CARXXK010001019">
    <property type="protein sequence ID" value="CAI6372114.1"/>
    <property type="molecule type" value="Genomic_DNA"/>
</dbReference>
<sequence length="71" mass="8130">MYTSCQRVDMGLQTHKNQLVAENREIVLTIFRAVLFLARQNLSLRGHNETSTSDNQGNFLELVHLLGIYNP</sequence>
<reference evidence="1 2" key="1">
    <citation type="submission" date="2023-01" db="EMBL/GenBank/DDBJ databases">
        <authorList>
            <person name="Whitehead M."/>
        </authorList>
    </citation>
    <scope>NUCLEOTIDE SEQUENCE [LARGE SCALE GENOMIC DNA]</scope>
</reference>
<evidence type="ECO:0000313" key="1">
    <source>
        <dbReference type="EMBL" id="CAI6372114.1"/>
    </source>
</evidence>
<name>A0AAV0XWY4_9HEMI</name>
<dbReference type="Proteomes" id="UP001160148">
    <property type="component" value="Unassembled WGS sequence"/>
</dbReference>
<dbReference type="AlphaFoldDB" id="A0AAV0XWY4"/>
<accession>A0AAV0XWY4</accession>
<dbReference type="PANTHER" id="PTHR45749:SF21">
    <property type="entry name" value="DUF4371 DOMAIN-CONTAINING PROTEIN"/>
    <property type="match status" value="1"/>
</dbReference>
<proteinExistence type="predicted"/>
<evidence type="ECO:0008006" key="3">
    <source>
        <dbReference type="Google" id="ProtNLM"/>
    </source>
</evidence>
<protein>
    <recommendedName>
        <fullName evidence="3">DUF4371 domain-containing protein</fullName>
    </recommendedName>
</protein>
<keyword evidence="2" id="KW-1185">Reference proteome</keyword>
<gene>
    <name evidence="1" type="ORF">MEUPH1_LOCUS26036</name>
</gene>
<comment type="caution">
    <text evidence="1">The sequence shown here is derived from an EMBL/GenBank/DDBJ whole genome shotgun (WGS) entry which is preliminary data.</text>
</comment>